<keyword evidence="3" id="KW-0804">Transcription</keyword>
<keyword evidence="1" id="KW-0805">Transcription regulation</keyword>
<evidence type="ECO:0000256" key="2">
    <source>
        <dbReference type="ARBA" id="ARBA00023125"/>
    </source>
</evidence>
<evidence type="ECO:0000256" key="3">
    <source>
        <dbReference type="ARBA" id="ARBA00023163"/>
    </source>
</evidence>
<dbReference type="Pfam" id="PF01614">
    <property type="entry name" value="IclR_C"/>
    <property type="match status" value="1"/>
</dbReference>
<dbReference type="InterPro" id="IPR036390">
    <property type="entry name" value="WH_DNA-bd_sf"/>
</dbReference>
<keyword evidence="7" id="KW-1185">Reference proteome</keyword>
<dbReference type="InterPro" id="IPR014757">
    <property type="entry name" value="Tscrpt_reg_IclR_C"/>
</dbReference>
<accession>A0ABS3RNA4</accession>
<evidence type="ECO:0000259" key="5">
    <source>
        <dbReference type="PROSITE" id="PS51078"/>
    </source>
</evidence>
<dbReference type="SUPFAM" id="SSF46785">
    <property type="entry name" value="Winged helix' DNA-binding domain"/>
    <property type="match status" value="1"/>
</dbReference>
<comment type="caution">
    <text evidence="6">The sequence shown here is derived from an EMBL/GenBank/DDBJ whole genome shotgun (WGS) entry which is preliminary data.</text>
</comment>
<dbReference type="PANTHER" id="PTHR30136">
    <property type="entry name" value="HELIX-TURN-HELIX TRANSCRIPTIONAL REGULATOR, ICLR FAMILY"/>
    <property type="match status" value="1"/>
</dbReference>
<organism evidence="6 7">
    <name type="scientific">Actinomadura violacea</name>
    <dbReference type="NCBI Taxonomy" id="2819934"/>
    <lineage>
        <taxon>Bacteria</taxon>
        <taxon>Bacillati</taxon>
        <taxon>Actinomycetota</taxon>
        <taxon>Actinomycetes</taxon>
        <taxon>Streptosporangiales</taxon>
        <taxon>Thermomonosporaceae</taxon>
        <taxon>Actinomadura</taxon>
    </lineage>
</organism>
<dbReference type="Gene3D" id="3.30.450.40">
    <property type="match status" value="1"/>
</dbReference>
<dbReference type="Pfam" id="PF09339">
    <property type="entry name" value="HTH_IclR"/>
    <property type="match status" value="1"/>
</dbReference>
<dbReference type="SMART" id="SM00346">
    <property type="entry name" value="HTH_ICLR"/>
    <property type="match status" value="1"/>
</dbReference>
<dbReference type="SUPFAM" id="SSF55781">
    <property type="entry name" value="GAF domain-like"/>
    <property type="match status" value="1"/>
</dbReference>
<dbReference type="PANTHER" id="PTHR30136:SF24">
    <property type="entry name" value="HTH-TYPE TRANSCRIPTIONAL REPRESSOR ALLR"/>
    <property type="match status" value="1"/>
</dbReference>
<protein>
    <submittedName>
        <fullName evidence="6">IclR family transcriptional regulator</fullName>
    </submittedName>
</protein>
<sequence>MTSTAAVVPSRCPSREIPPSMVDRMTLILDAFHGSTMRLTLEEIVRSTRLPRSTAHRILDQLVKAAWLRHSSAGYSLGRRSLRLGADAQSFFDLRSAAAPVLHDLLLKTGMVVHLAVLDDADVRYLDKVGGSFAAKVPSRVGGGAPAHSTALGKAMLAWLPAEEVDALVGDSMGRLTQRTISDPRILYQEMHRIRVRNGIAFERGEHTPGICCAAAAVRGPDGPLAAVSLVGGAECPLEAVAPLVAAAARTISLALVSQVESERVDPAGAPAETWSADTLARLAAIGQDGDWI</sequence>
<evidence type="ECO:0000256" key="1">
    <source>
        <dbReference type="ARBA" id="ARBA00023015"/>
    </source>
</evidence>
<feature type="domain" description="IclR-ED" evidence="5">
    <location>
        <begin position="80"/>
        <end position="258"/>
    </location>
</feature>
<dbReference type="PROSITE" id="PS51077">
    <property type="entry name" value="HTH_ICLR"/>
    <property type="match status" value="1"/>
</dbReference>
<dbReference type="InterPro" id="IPR005471">
    <property type="entry name" value="Tscrpt_reg_IclR_N"/>
</dbReference>
<dbReference type="Proteomes" id="UP000680206">
    <property type="component" value="Unassembled WGS sequence"/>
</dbReference>
<reference evidence="6 7" key="1">
    <citation type="submission" date="2021-03" db="EMBL/GenBank/DDBJ databases">
        <title>Actinomadura violae sp. nov., isolated from lichen in Thailand.</title>
        <authorList>
            <person name="Kanchanasin P."/>
            <person name="Saeng-In P."/>
            <person name="Phongsopitanun W."/>
            <person name="Yuki M."/>
            <person name="Kudo T."/>
            <person name="Ohkuma M."/>
            <person name="Tanasupawat S."/>
        </authorList>
    </citation>
    <scope>NUCLEOTIDE SEQUENCE [LARGE SCALE GENOMIC DNA]</scope>
    <source>
        <strain evidence="6 7">LCR2-06</strain>
    </source>
</reference>
<dbReference type="InterPro" id="IPR029016">
    <property type="entry name" value="GAF-like_dom_sf"/>
</dbReference>
<evidence type="ECO:0000313" key="7">
    <source>
        <dbReference type="Proteomes" id="UP000680206"/>
    </source>
</evidence>
<dbReference type="Gene3D" id="1.10.10.10">
    <property type="entry name" value="Winged helix-like DNA-binding domain superfamily/Winged helix DNA-binding domain"/>
    <property type="match status" value="1"/>
</dbReference>
<dbReference type="InterPro" id="IPR036388">
    <property type="entry name" value="WH-like_DNA-bd_sf"/>
</dbReference>
<dbReference type="PROSITE" id="PS51078">
    <property type="entry name" value="ICLR_ED"/>
    <property type="match status" value="1"/>
</dbReference>
<gene>
    <name evidence="6" type="ORF">J4709_11750</name>
</gene>
<evidence type="ECO:0000259" key="4">
    <source>
        <dbReference type="PROSITE" id="PS51077"/>
    </source>
</evidence>
<proteinExistence type="predicted"/>
<keyword evidence="2" id="KW-0238">DNA-binding</keyword>
<name>A0ABS3RNA4_9ACTN</name>
<evidence type="ECO:0000313" key="6">
    <source>
        <dbReference type="EMBL" id="MBO2458240.1"/>
    </source>
</evidence>
<dbReference type="EMBL" id="JAGEPF010000007">
    <property type="protein sequence ID" value="MBO2458240.1"/>
    <property type="molecule type" value="Genomic_DNA"/>
</dbReference>
<feature type="domain" description="HTH iclR-type" evidence="4">
    <location>
        <begin position="19"/>
        <end position="79"/>
    </location>
</feature>
<dbReference type="InterPro" id="IPR050707">
    <property type="entry name" value="HTH_MetabolicPath_Reg"/>
</dbReference>